<proteinExistence type="predicted"/>
<evidence type="ECO:0000313" key="2">
    <source>
        <dbReference type="Proteomes" id="UP001210204"/>
    </source>
</evidence>
<name>A0AAW6D4Y3_STRSL</name>
<comment type="caution">
    <text evidence="1">The sequence shown here is derived from an EMBL/GenBank/DDBJ whole genome shotgun (WGS) entry which is preliminary data.</text>
</comment>
<organism evidence="1 2">
    <name type="scientific">Streptococcus salivarius</name>
    <dbReference type="NCBI Taxonomy" id="1304"/>
    <lineage>
        <taxon>Bacteria</taxon>
        <taxon>Bacillati</taxon>
        <taxon>Bacillota</taxon>
        <taxon>Bacilli</taxon>
        <taxon>Lactobacillales</taxon>
        <taxon>Streptococcaceae</taxon>
        <taxon>Streptococcus</taxon>
    </lineage>
</organism>
<accession>A0AAW6D4Y3</accession>
<dbReference type="Proteomes" id="UP001210204">
    <property type="component" value="Unassembled WGS sequence"/>
</dbReference>
<reference evidence="1" key="1">
    <citation type="submission" date="2023-01" db="EMBL/GenBank/DDBJ databases">
        <title>Human gut microbiome strain richness.</title>
        <authorList>
            <person name="Chen-Liaw A."/>
        </authorList>
    </citation>
    <scope>NUCLEOTIDE SEQUENCE</scope>
    <source>
        <strain evidence="1">1001095st1_G4_1001095IJ_161003</strain>
    </source>
</reference>
<dbReference type="RefSeq" id="WP_195918213.1">
    <property type="nucleotide sequence ID" value="NZ_JADOZZ010000016.1"/>
</dbReference>
<protein>
    <submittedName>
        <fullName evidence="1">Uncharacterized protein</fullName>
    </submittedName>
</protein>
<sequence length="488" mass="57638">MEDKIEKVITEEISREVTKRYLLEVVDNIKEGYYRSAIVVLYTTMLYDILKQLEILRDFYENSNADAIITKVEKQKNNNPKSPSWEGVLIEELKNRGFITNIEFHDLEEIRRFRNYGAHPIVEMEKDKIEISLRDIQREEVELALTNALKIIFLNQLGLGSKYAEQVFQYAADYVEEHGYNEEFDNQFIDKYLKRLNKSAYKTIFKNFFREIFKESSSLENNRRNIINVLKVVYKFNPDYCQESISDDSFKLVNVLPDDIVTSNHYQKNQSKIYSLMEYFQFCPGLWEILPKDKKDIILGFSKRMFIQEDPVTTGISNVSSDARGRFIEKAKFISSLLYLVDDKEVHLKETIFKIRDNISTYRTGWVDIPNIDFLTESEISGLYAQCVYYNLLPQLKCFLFEYISNSGSYERATCNLSMLLKLNLVQDEEDIKKLLSIMNSNDQFYGATRDIRSNLDKVKKYLNDRLDIDFENLLNEYQNLNKYQKSK</sequence>
<evidence type="ECO:0000313" key="1">
    <source>
        <dbReference type="EMBL" id="MDB8614678.1"/>
    </source>
</evidence>
<gene>
    <name evidence="1" type="ORF">PNU26_09830</name>
</gene>
<dbReference type="AlphaFoldDB" id="A0AAW6D4Y3"/>
<dbReference type="EMBL" id="JAQMJT010000015">
    <property type="protein sequence ID" value="MDB8614678.1"/>
    <property type="molecule type" value="Genomic_DNA"/>
</dbReference>